<dbReference type="EMBL" id="JBHSMA010000001">
    <property type="protein sequence ID" value="MFC5408488.1"/>
    <property type="molecule type" value="Genomic_DNA"/>
</dbReference>
<proteinExistence type="predicted"/>
<dbReference type="RefSeq" id="WP_379841408.1">
    <property type="nucleotide sequence ID" value="NZ_JBHSMA010000001.1"/>
</dbReference>
<organism evidence="1 2">
    <name type="scientific">Larkinella bovis</name>
    <dbReference type="NCBI Taxonomy" id="683041"/>
    <lineage>
        <taxon>Bacteria</taxon>
        <taxon>Pseudomonadati</taxon>
        <taxon>Bacteroidota</taxon>
        <taxon>Cytophagia</taxon>
        <taxon>Cytophagales</taxon>
        <taxon>Spirosomataceae</taxon>
        <taxon>Larkinella</taxon>
    </lineage>
</organism>
<dbReference type="Proteomes" id="UP001596106">
    <property type="component" value="Unassembled WGS sequence"/>
</dbReference>
<reference evidence="2" key="1">
    <citation type="journal article" date="2019" name="Int. J. Syst. Evol. Microbiol.">
        <title>The Global Catalogue of Microorganisms (GCM) 10K type strain sequencing project: providing services to taxonomists for standard genome sequencing and annotation.</title>
        <authorList>
            <consortium name="The Broad Institute Genomics Platform"/>
            <consortium name="The Broad Institute Genome Sequencing Center for Infectious Disease"/>
            <person name="Wu L."/>
            <person name="Ma J."/>
        </authorList>
    </citation>
    <scope>NUCLEOTIDE SEQUENCE [LARGE SCALE GENOMIC DNA]</scope>
    <source>
        <strain evidence="2">CCUG 55250</strain>
    </source>
</reference>
<accession>A0ABW0I783</accession>
<sequence>MAFQPDSLLKDAAEVIDKRLPISHKERLTVSVSPDHQSLTIDGLNDEEQEVVKEILRKEYGYHGLK</sequence>
<keyword evidence="2" id="KW-1185">Reference proteome</keyword>
<comment type="caution">
    <text evidence="1">The sequence shown here is derived from an EMBL/GenBank/DDBJ whole genome shotgun (WGS) entry which is preliminary data.</text>
</comment>
<gene>
    <name evidence="1" type="ORF">ACFPMF_04170</name>
</gene>
<protein>
    <submittedName>
        <fullName evidence="1">Uncharacterized protein</fullName>
    </submittedName>
</protein>
<name>A0ABW0I783_9BACT</name>
<evidence type="ECO:0000313" key="2">
    <source>
        <dbReference type="Proteomes" id="UP001596106"/>
    </source>
</evidence>
<evidence type="ECO:0000313" key="1">
    <source>
        <dbReference type="EMBL" id="MFC5408488.1"/>
    </source>
</evidence>